<evidence type="ECO:0000256" key="4">
    <source>
        <dbReference type="ARBA" id="ARBA00022989"/>
    </source>
</evidence>
<protein>
    <recommendedName>
        <fullName evidence="7">Sulfatase N-terminal domain-containing protein</fullName>
    </recommendedName>
</protein>
<comment type="subcellular location">
    <subcellularLocation>
        <location evidence="1">Cell membrane</location>
        <topology evidence="1">Multi-pass membrane protein</topology>
    </subcellularLocation>
</comment>
<dbReference type="Proteomes" id="UP000229901">
    <property type="component" value="Unassembled WGS sequence"/>
</dbReference>
<dbReference type="InterPro" id="IPR017850">
    <property type="entry name" value="Alkaline_phosphatase_core_sf"/>
</dbReference>
<gene>
    <name evidence="8" type="ORF">COT97_04535</name>
</gene>
<evidence type="ECO:0000259" key="7">
    <source>
        <dbReference type="Pfam" id="PF00884"/>
    </source>
</evidence>
<evidence type="ECO:0000256" key="2">
    <source>
        <dbReference type="ARBA" id="ARBA00022475"/>
    </source>
</evidence>
<dbReference type="PANTHER" id="PTHR47371:SF3">
    <property type="entry name" value="PHOSPHOGLYCEROL TRANSFERASE I"/>
    <property type="match status" value="1"/>
</dbReference>
<feature type="transmembrane region" description="Helical" evidence="6">
    <location>
        <begin position="12"/>
        <end position="30"/>
    </location>
</feature>
<keyword evidence="3 6" id="KW-0812">Transmembrane</keyword>
<evidence type="ECO:0000256" key="6">
    <source>
        <dbReference type="SAM" id="Phobius"/>
    </source>
</evidence>
<evidence type="ECO:0000256" key="1">
    <source>
        <dbReference type="ARBA" id="ARBA00004651"/>
    </source>
</evidence>
<evidence type="ECO:0000313" key="8">
    <source>
        <dbReference type="EMBL" id="PIR93796.1"/>
    </source>
</evidence>
<name>A0A2H0V3Y0_9BACT</name>
<feature type="transmembrane region" description="Helical" evidence="6">
    <location>
        <begin position="36"/>
        <end position="57"/>
    </location>
</feature>
<dbReference type="InterPro" id="IPR000917">
    <property type="entry name" value="Sulfatase_N"/>
</dbReference>
<keyword evidence="4 6" id="KW-1133">Transmembrane helix</keyword>
<proteinExistence type="predicted"/>
<feature type="domain" description="Sulfatase N-terminal" evidence="7">
    <location>
        <begin position="273"/>
        <end position="553"/>
    </location>
</feature>
<dbReference type="Pfam" id="PF00884">
    <property type="entry name" value="Sulfatase"/>
    <property type="match status" value="1"/>
</dbReference>
<reference evidence="9" key="1">
    <citation type="submission" date="2017-09" db="EMBL/GenBank/DDBJ databases">
        <title>Depth-based differentiation of microbial function through sediment-hosted aquifers and enrichment of novel symbionts in the deep terrestrial subsurface.</title>
        <authorList>
            <person name="Probst A.J."/>
            <person name="Ladd B."/>
            <person name="Jarett J.K."/>
            <person name="Geller-Mcgrath D.E."/>
            <person name="Sieber C.M.K."/>
            <person name="Emerson J.B."/>
            <person name="Anantharaman K."/>
            <person name="Thomas B.C."/>
            <person name="Malmstrom R."/>
            <person name="Stieglmeier M."/>
            <person name="Klingl A."/>
            <person name="Woyke T."/>
            <person name="Ryan C.M."/>
            <person name="Banfield J.F."/>
        </authorList>
    </citation>
    <scope>NUCLEOTIDE SEQUENCE [LARGE SCALE GENOMIC DNA]</scope>
</reference>
<dbReference type="PANTHER" id="PTHR47371">
    <property type="entry name" value="LIPOTEICHOIC ACID SYNTHASE"/>
    <property type="match status" value="1"/>
</dbReference>
<accession>A0A2H0V3Y0</accession>
<dbReference type="CDD" id="cd16015">
    <property type="entry name" value="LTA_synthase"/>
    <property type="match status" value="1"/>
</dbReference>
<dbReference type="EMBL" id="PFAP01000035">
    <property type="protein sequence ID" value="PIR93796.1"/>
    <property type="molecule type" value="Genomic_DNA"/>
</dbReference>
<dbReference type="InterPro" id="IPR050448">
    <property type="entry name" value="OpgB/LTA_synthase_biosynth"/>
</dbReference>
<comment type="caution">
    <text evidence="8">The sequence shown here is derived from an EMBL/GenBank/DDBJ whole genome shotgun (WGS) entry which is preliminary data.</text>
</comment>
<keyword evidence="5 6" id="KW-0472">Membrane</keyword>
<feature type="transmembrane region" description="Helical" evidence="6">
    <location>
        <begin position="164"/>
        <end position="184"/>
    </location>
</feature>
<dbReference type="GO" id="GO:0005886">
    <property type="term" value="C:plasma membrane"/>
    <property type="evidence" value="ECO:0007669"/>
    <property type="project" value="UniProtKB-SubCell"/>
</dbReference>
<organism evidence="8 9">
    <name type="scientific">Candidatus Falkowbacteria bacterium CG10_big_fil_rev_8_21_14_0_10_39_11</name>
    <dbReference type="NCBI Taxonomy" id="1974565"/>
    <lineage>
        <taxon>Bacteria</taxon>
        <taxon>Candidatus Falkowiibacteriota</taxon>
    </lineage>
</organism>
<sequence>MIKTKIKNYTLFSLFLIVLNTIYFYIYFLLLDSSVTLLSILFLLFGVLSYTLFIHFFRGLVWEIINYLLIGLYFLFTLVNFAYFKIFDTFTSLKGTGVEQINTSLLSLLSDYFFLVPISLYLFSLITFVAIVFTIKKYDTKREAAKGEVLFQNTTILYKNKRNWAVLALIVVAFVGVNLLAFWWTNYTAQRPKDSWWNVSEQTIDLGIWGHVYNTLLAKNLNNKTPLINTNFLEKSEYIEANNLAKTKLLYQEIKKLSQTSSTQELPKLTDKPNVIVIQLESIGQFALDNEPSVMPFLKSLMETHPTVKNFYANSCETINAEFSTLCSFWPDSYEPIPYSHLDKDYYCLPQVLQERYGYETYFFHANEPEFWRRDVLAPKWGFNNIFQTPPIKKKAYDGVVLDKMLTLTQAEDKPYFAYVVTFNSHSPHNQELIDYHKQTNGFTITPFQGSINDNFDSIEIDEETLRNYFGFLKSTDDMLKDFFAKAEKLGVLDNTIILLHNDHRYYNFTDGTLEDFYLYNRLPMTMIFPGDNNVNFPNVASHIDLAPTLLQMVEQENYNQPDNFIGTSLFDENFKPQAVNKCLSNVYFVDEKSIIQGNAKTEQYTFSLTPDNFQDEQKQYWQGFFNELIKVSDDTLFGNEIKKTE</sequence>
<feature type="transmembrane region" description="Helical" evidence="6">
    <location>
        <begin position="64"/>
        <end position="84"/>
    </location>
</feature>
<dbReference type="AlphaFoldDB" id="A0A2H0V3Y0"/>
<keyword evidence="2" id="KW-1003">Cell membrane</keyword>
<dbReference type="Gene3D" id="3.40.720.10">
    <property type="entry name" value="Alkaline Phosphatase, subunit A"/>
    <property type="match status" value="1"/>
</dbReference>
<evidence type="ECO:0000313" key="9">
    <source>
        <dbReference type="Proteomes" id="UP000229901"/>
    </source>
</evidence>
<evidence type="ECO:0000256" key="3">
    <source>
        <dbReference type="ARBA" id="ARBA00022692"/>
    </source>
</evidence>
<feature type="transmembrane region" description="Helical" evidence="6">
    <location>
        <begin position="112"/>
        <end position="135"/>
    </location>
</feature>
<dbReference type="SUPFAM" id="SSF53649">
    <property type="entry name" value="Alkaline phosphatase-like"/>
    <property type="match status" value="1"/>
</dbReference>
<evidence type="ECO:0000256" key="5">
    <source>
        <dbReference type="ARBA" id="ARBA00023136"/>
    </source>
</evidence>